<evidence type="ECO:0000313" key="2">
    <source>
        <dbReference type="EMBL" id="UYQ93810.1"/>
    </source>
</evidence>
<gene>
    <name evidence="2" type="ORF">MKQ68_01710</name>
</gene>
<dbReference type="EMBL" id="CP107006">
    <property type="protein sequence ID" value="UYQ93810.1"/>
    <property type="molecule type" value="Genomic_DNA"/>
</dbReference>
<organism evidence="2 3">
    <name type="scientific">Chitinophaga horti</name>
    <dbReference type="NCBI Taxonomy" id="2920382"/>
    <lineage>
        <taxon>Bacteria</taxon>
        <taxon>Pseudomonadati</taxon>
        <taxon>Bacteroidota</taxon>
        <taxon>Chitinophagia</taxon>
        <taxon>Chitinophagales</taxon>
        <taxon>Chitinophagaceae</taxon>
        <taxon>Chitinophaga</taxon>
    </lineage>
</organism>
<keyword evidence="1" id="KW-0472">Membrane</keyword>
<name>A0ABY6J2E7_9BACT</name>
<evidence type="ECO:0000256" key="1">
    <source>
        <dbReference type="SAM" id="Phobius"/>
    </source>
</evidence>
<sequence length="288" mass="33623">MTYACLCINLPETFWWDLLISIVGAFIGFYFAYIIYKLSIKHLRADRLKYVASLLESIIRTTVQQGHSCKQHAEKIATNPFGYNFLPLVASSDTKRLAERVDQEGVYHAYLDKYKRKASTYKEFKNLYGYIDYIDQLLEDLIRTNEKILNATWERKNQYASNFTAIREIVNILSIDPEIQEKQPEVYRFSQNLFDQLQQANPDAENLVDSYNIVVKPLTSYLLINANLHPRITELVFLLQKAADYYRGIELAAQHNAKDYDEYSKSLIEKGQELDQKSAQLRRDFAIK</sequence>
<accession>A0ABY6J2E7</accession>
<protein>
    <recommendedName>
        <fullName evidence="4">5-bromo-4-chloroindolyl phosphate hydrolysis protein</fullName>
    </recommendedName>
</protein>
<feature type="transmembrane region" description="Helical" evidence="1">
    <location>
        <begin position="18"/>
        <end position="36"/>
    </location>
</feature>
<keyword evidence="1" id="KW-0812">Transmembrane</keyword>
<dbReference type="RefSeq" id="WP_264281813.1">
    <property type="nucleotide sequence ID" value="NZ_CP107006.1"/>
</dbReference>
<dbReference type="Proteomes" id="UP001162741">
    <property type="component" value="Chromosome"/>
</dbReference>
<evidence type="ECO:0008006" key="4">
    <source>
        <dbReference type="Google" id="ProtNLM"/>
    </source>
</evidence>
<evidence type="ECO:0000313" key="3">
    <source>
        <dbReference type="Proteomes" id="UP001162741"/>
    </source>
</evidence>
<keyword evidence="3" id="KW-1185">Reference proteome</keyword>
<keyword evidence="1" id="KW-1133">Transmembrane helix</keyword>
<proteinExistence type="predicted"/>
<reference evidence="2" key="1">
    <citation type="submission" date="2022-10" db="EMBL/GenBank/DDBJ databases">
        <title>Chitinophaga sp. nov., isolated from soil.</title>
        <authorList>
            <person name="Jeon C.O."/>
        </authorList>
    </citation>
    <scope>NUCLEOTIDE SEQUENCE</scope>
    <source>
        <strain evidence="2">R8</strain>
    </source>
</reference>